<protein>
    <submittedName>
        <fullName evidence="2">Uncharacterized protein</fullName>
    </submittedName>
</protein>
<proteinExistence type="predicted"/>
<dbReference type="AlphaFoldDB" id="A0A5B7JFX9"/>
<gene>
    <name evidence="2" type="ORF">E2C01_086919</name>
</gene>
<evidence type="ECO:0000313" key="3">
    <source>
        <dbReference type="Proteomes" id="UP000324222"/>
    </source>
</evidence>
<name>A0A5B7JFX9_PORTR</name>
<evidence type="ECO:0000313" key="2">
    <source>
        <dbReference type="EMBL" id="MPC91858.1"/>
    </source>
</evidence>
<dbReference type="EMBL" id="VSRR010089228">
    <property type="protein sequence ID" value="MPC91858.1"/>
    <property type="molecule type" value="Genomic_DNA"/>
</dbReference>
<evidence type="ECO:0000256" key="1">
    <source>
        <dbReference type="SAM" id="MobiDB-lite"/>
    </source>
</evidence>
<feature type="region of interest" description="Disordered" evidence="1">
    <location>
        <begin position="56"/>
        <end position="90"/>
    </location>
</feature>
<comment type="caution">
    <text evidence="2">The sequence shown here is derived from an EMBL/GenBank/DDBJ whole genome shotgun (WGS) entry which is preliminary data.</text>
</comment>
<reference evidence="2 3" key="1">
    <citation type="submission" date="2019-05" db="EMBL/GenBank/DDBJ databases">
        <title>Another draft genome of Portunus trituberculatus and its Hox gene families provides insights of decapod evolution.</title>
        <authorList>
            <person name="Jeong J.-H."/>
            <person name="Song I."/>
            <person name="Kim S."/>
            <person name="Choi T."/>
            <person name="Kim D."/>
            <person name="Ryu S."/>
            <person name="Kim W."/>
        </authorList>
    </citation>
    <scope>NUCLEOTIDE SEQUENCE [LARGE SCALE GENOMIC DNA]</scope>
    <source>
        <tissue evidence="2">Muscle</tissue>
    </source>
</reference>
<sequence length="90" mass="9542">MDDPLLPPNIPPSFHPYPAWPHHTDSFTTTGVCPSSTPPQPACSSSSCTFVHASLSGSVPYPPPPHRPHKQQSTSPPLTPPCTTTVTTTT</sequence>
<feature type="compositionally biased region" description="Low complexity" evidence="1">
    <location>
        <begin position="81"/>
        <end position="90"/>
    </location>
</feature>
<dbReference type="Proteomes" id="UP000324222">
    <property type="component" value="Unassembled WGS sequence"/>
</dbReference>
<organism evidence="2 3">
    <name type="scientific">Portunus trituberculatus</name>
    <name type="common">Swimming crab</name>
    <name type="synonym">Neptunus trituberculatus</name>
    <dbReference type="NCBI Taxonomy" id="210409"/>
    <lineage>
        <taxon>Eukaryota</taxon>
        <taxon>Metazoa</taxon>
        <taxon>Ecdysozoa</taxon>
        <taxon>Arthropoda</taxon>
        <taxon>Crustacea</taxon>
        <taxon>Multicrustacea</taxon>
        <taxon>Malacostraca</taxon>
        <taxon>Eumalacostraca</taxon>
        <taxon>Eucarida</taxon>
        <taxon>Decapoda</taxon>
        <taxon>Pleocyemata</taxon>
        <taxon>Brachyura</taxon>
        <taxon>Eubrachyura</taxon>
        <taxon>Portunoidea</taxon>
        <taxon>Portunidae</taxon>
        <taxon>Portuninae</taxon>
        <taxon>Portunus</taxon>
    </lineage>
</organism>
<keyword evidence="3" id="KW-1185">Reference proteome</keyword>
<accession>A0A5B7JFX9</accession>